<dbReference type="Ensembl" id="ENSORLT00015012836.1">
    <property type="protein sequence ID" value="ENSORLP00015001321.1"/>
    <property type="gene ID" value="ENSORLG00015001929.1"/>
</dbReference>
<sequence>MLQQNPTLMYGLSYFLFFVLIPDVFSVTFDTPKVTGFTGHNITLPCLYDAQTLGILSVCWGQGRVPLTKCSNPILSSRGNAVLSRQSPKYQLLGRVMEGDVSLTIVNAQRIDAGVYGCRVEVPGWFNDIKINIHLTMKEEMWTELASTTVPIIETKVEKFKADTNQKKVLTHLDLCNIGKMAAIVFLPVILILLVLIRRRMPLTEKCSRTSVTSENVYESILMTT</sequence>
<dbReference type="GO" id="GO:0016020">
    <property type="term" value="C:membrane"/>
    <property type="evidence" value="ECO:0007669"/>
    <property type="project" value="UniProtKB-SubCell"/>
</dbReference>
<organism evidence="13 14">
    <name type="scientific">Oryzias latipes</name>
    <name type="common">Japanese rice fish</name>
    <name type="synonym">Japanese killifish</name>
    <dbReference type="NCBI Taxonomy" id="8090"/>
    <lineage>
        <taxon>Eukaryota</taxon>
        <taxon>Metazoa</taxon>
        <taxon>Chordata</taxon>
        <taxon>Craniata</taxon>
        <taxon>Vertebrata</taxon>
        <taxon>Euteleostomi</taxon>
        <taxon>Actinopterygii</taxon>
        <taxon>Neopterygii</taxon>
        <taxon>Teleostei</taxon>
        <taxon>Neoteleostei</taxon>
        <taxon>Acanthomorphata</taxon>
        <taxon>Ovalentaria</taxon>
        <taxon>Atherinomorphae</taxon>
        <taxon>Beloniformes</taxon>
        <taxon>Adrianichthyidae</taxon>
        <taxon>Oryziinae</taxon>
        <taxon>Oryzias</taxon>
    </lineage>
</organism>
<protein>
    <recommendedName>
        <fullName evidence="12">Ig-like domain-containing protein</fullName>
    </recommendedName>
</protein>
<dbReference type="SMART" id="SM00409">
    <property type="entry name" value="IG"/>
    <property type="match status" value="1"/>
</dbReference>
<evidence type="ECO:0000256" key="2">
    <source>
        <dbReference type="ARBA" id="ARBA00022692"/>
    </source>
</evidence>
<dbReference type="InterPro" id="IPR013783">
    <property type="entry name" value="Ig-like_fold"/>
</dbReference>
<evidence type="ECO:0000256" key="9">
    <source>
        <dbReference type="ARBA" id="ARBA00038203"/>
    </source>
</evidence>
<comment type="subcellular location">
    <subcellularLocation>
        <location evidence="1">Membrane</location>
        <topology evidence="1">Single-pass type I membrane protein</topology>
    </subcellularLocation>
</comment>
<keyword evidence="8" id="KW-0393">Immunoglobulin domain</keyword>
<reference key="1">
    <citation type="journal article" date="2007" name="Nature">
        <title>The medaka draft genome and insights into vertebrate genome evolution.</title>
        <authorList>
            <person name="Kasahara M."/>
            <person name="Naruse K."/>
            <person name="Sasaki S."/>
            <person name="Nakatani Y."/>
            <person name="Qu W."/>
            <person name="Ahsan B."/>
            <person name="Yamada T."/>
            <person name="Nagayasu Y."/>
            <person name="Doi K."/>
            <person name="Kasai Y."/>
            <person name="Jindo T."/>
            <person name="Kobayashi D."/>
            <person name="Shimada A."/>
            <person name="Toyoda A."/>
            <person name="Kuroki Y."/>
            <person name="Fujiyama A."/>
            <person name="Sasaki T."/>
            <person name="Shimizu A."/>
            <person name="Asakawa S."/>
            <person name="Shimizu N."/>
            <person name="Hashimoto S."/>
            <person name="Yang J."/>
            <person name="Lee Y."/>
            <person name="Matsushima K."/>
            <person name="Sugano S."/>
            <person name="Sakaizumi M."/>
            <person name="Narita T."/>
            <person name="Ohishi K."/>
            <person name="Haga S."/>
            <person name="Ohta F."/>
            <person name="Nomoto H."/>
            <person name="Nogata K."/>
            <person name="Morishita T."/>
            <person name="Endo T."/>
            <person name="Shin-I T."/>
            <person name="Takeda H."/>
            <person name="Morishita S."/>
            <person name="Kohara Y."/>
        </authorList>
    </citation>
    <scope>NUCLEOTIDE SEQUENCE [LARGE SCALE GENOMIC DNA]</scope>
    <source>
        <strain>Hd-rR</strain>
    </source>
</reference>
<keyword evidence="5 10" id="KW-0472">Membrane</keyword>
<evidence type="ECO:0000256" key="7">
    <source>
        <dbReference type="ARBA" id="ARBA00023180"/>
    </source>
</evidence>
<dbReference type="PANTHER" id="PTHR46608:SF3">
    <property type="entry name" value="T-CELL IMMUNOGLOBULIN AND MUCIN DOMAIN-CONTAINING PROTEIN 4"/>
    <property type="match status" value="1"/>
</dbReference>
<keyword evidence="4 10" id="KW-1133">Transmembrane helix</keyword>
<reference evidence="13" key="4">
    <citation type="submission" date="2025-09" db="UniProtKB">
        <authorList>
            <consortium name="Ensembl"/>
        </authorList>
    </citation>
    <scope>IDENTIFICATION</scope>
    <source>
        <strain evidence="13">HSOK</strain>
    </source>
</reference>
<name>A0A3P9H0G9_ORYLA</name>
<comment type="similarity">
    <text evidence="9">Belongs to the immunoglobulin superfamily. TIM family.</text>
</comment>
<keyword evidence="3 11" id="KW-0732">Signal</keyword>
<evidence type="ECO:0000256" key="11">
    <source>
        <dbReference type="SAM" id="SignalP"/>
    </source>
</evidence>
<dbReference type="PANTHER" id="PTHR46608">
    <property type="entry name" value="T-CELL IMMUNOGLOBULIN AND MUCIN DOMAIN-CONTAINING PROTEIN 4"/>
    <property type="match status" value="1"/>
</dbReference>
<feature type="signal peptide" evidence="11">
    <location>
        <begin position="1"/>
        <end position="26"/>
    </location>
</feature>
<evidence type="ECO:0000256" key="1">
    <source>
        <dbReference type="ARBA" id="ARBA00004479"/>
    </source>
</evidence>
<evidence type="ECO:0000259" key="12">
    <source>
        <dbReference type="PROSITE" id="PS50835"/>
    </source>
</evidence>
<reference evidence="13" key="3">
    <citation type="submission" date="2025-08" db="UniProtKB">
        <authorList>
            <consortium name="Ensembl"/>
        </authorList>
    </citation>
    <scope>IDENTIFICATION</scope>
    <source>
        <strain evidence="13">HSOK</strain>
    </source>
</reference>
<dbReference type="InterPro" id="IPR036179">
    <property type="entry name" value="Ig-like_dom_sf"/>
</dbReference>
<keyword evidence="6" id="KW-1015">Disulfide bond</keyword>
<proteinExistence type="inferred from homology"/>
<dbReference type="Pfam" id="PF07686">
    <property type="entry name" value="V-set"/>
    <property type="match status" value="1"/>
</dbReference>
<keyword evidence="2 10" id="KW-0812">Transmembrane</keyword>
<dbReference type="InterPro" id="IPR007110">
    <property type="entry name" value="Ig-like_dom"/>
</dbReference>
<evidence type="ECO:0000256" key="4">
    <source>
        <dbReference type="ARBA" id="ARBA00022989"/>
    </source>
</evidence>
<feature type="chain" id="PRO_5018093916" description="Ig-like domain-containing protein" evidence="11">
    <location>
        <begin position="27"/>
        <end position="225"/>
    </location>
</feature>
<dbReference type="Gene3D" id="2.60.40.10">
    <property type="entry name" value="Immunoglobulins"/>
    <property type="match status" value="1"/>
</dbReference>
<evidence type="ECO:0000256" key="6">
    <source>
        <dbReference type="ARBA" id="ARBA00023157"/>
    </source>
</evidence>
<evidence type="ECO:0000313" key="13">
    <source>
        <dbReference type="Ensembl" id="ENSORLP00015001321.1"/>
    </source>
</evidence>
<evidence type="ECO:0000256" key="5">
    <source>
        <dbReference type="ARBA" id="ARBA00023136"/>
    </source>
</evidence>
<evidence type="ECO:0000256" key="10">
    <source>
        <dbReference type="SAM" id="Phobius"/>
    </source>
</evidence>
<dbReference type="InterPro" id="IPR003599">
    <property type="entry name" value="Ig_sub"/>
</dbReference>
<reference evidence="13 14" key="2">
    <citation type="submission" date="2017-04" db="EMBL/GenBank/DDBJ databases">
        <title>CpG methylation of centromeres and impact of large insertions on vertebrate speciation.</title>
        <authorList>
            <person name="Ichikawa K."/>
            <person name="Yoshimura J."/>
            <person name="Morishita S."/>
        </authorList>
    </citation>
    <scope>NUCLEOTIDE SEQUENCE</scope>
    <source>
        <strain evidence="13 14">HSOK</strain>
    </source>
</reference>
<dbReference type="Proteomes" id="UP000265200">
    <property type="component" value="Chromosome 10"/>
</dbReference>
<evidence type="ECO:0000256" key="3">
    <source>
        <dbReference type="ARBA" id="ARBA00022729"/>
    </source>
</evidence>
<dbReference type="PROSITE" id="PS50835">
    <property type="entry name" value="IG_LIKE"/>
    <property type="match status" value="1"/>
</dbReference>
<dbReference type="SUPFAM" id="SSF48726">
    <property type="entry name" value="Immunoglobulin"/>
    <property type="match status" value="1"/>
</dbReference>
<feature type="transmembrane region" description="Helical" evidence="10">
    <location>
        <begin position="178"/>
        <end position="197"/>
    </location>
</feature>
<feature type="domain" description="Ig-like" evidence="12">
    <location>
        <begin position="22"/>
        <end position="121"/>
    </location>
</feature>
<keyword evidence="7" id="KW-0325">Glycoprotein</keyword>
<accession>A0A3P9H0G9</accession>
<evidence type="ECO:0000256" key="8">
    <source>
        <dbReference type="ARBA" id="ARBA00023319"/>
    </source>
</evidence>
<dbReference type="AlphaFoldDB" id="A0A3P9H0G9"/>
<evidence type="ECO:0000313" key="14">
    <source>
        <dbReference type="Proteomes" id="UP000265200"/>
    </source>
</evidence>
<dbReference type="InterPro" id="IPR013106">
    <property type="entry name" value="Ig_V-set"/>
</dbReference>
<dbReference type="FunFam" id="2.60.40.10:FF:000774">
    <property type="entry name" value="Hepatitis A virus cellular receptor 1"/>
    <property type="match status" value="1"/>
</dbReference>